<evidence type="ECO:0000313" key="3">
    <source>
        <dbReference type="EMBL" id="MDR7380423.1"/>
    </source>
</evidence>
<dbReference type="Proteomes" id="UP001180487">
    <property type="component" value="Unassembled WGS sequence"/>
</dbReference>
<sequence>MNIKRAISLAGFSLCLVGATVQLSGCSSVPKPAEADGSSRVPVNDATRVQALQQRVNADRQLLSDNNLLRAQVDVLQAKLNEMTTIVREALTLPPAPRPLPAPVPVQPSPAAVPQSMAAPDLPAYAYETNSSGVVIRVFHPFARTEFEPSEQIAQALRSSVRGAEKIEVRGHTDSNVVNAMDKLIAIERAEKARTWLINNGADSSKISTKYFTAGNFLVENLTPKGRSLNRRVEIDVRNQQLAGKHLALSN</sequence>
<evidence type="ECO:0000256" key="1">
    <source>
        <dbReference type="PROSITE-ProRule" id="PRU00473"/>
    </source>
</evidence>
<dbReference type="InterPro" id="IPR050330">
    <property type="entry name" value="Bact_OuterMem_StrucFunc"/>
</dbReference>
<dbReference type="PANTHER" id="PTHR30329">
    <property type="entry name" value="STATOR ELEMENT OF FLAGELLAR MOTOR COMPLEX"/>
    <property type="match status" value="1"/>
</dbReference>
<proteinExistence type="predicted"/>
<dbReference type="InterPro" id="IPR036737">
    <property type="entry name" value="OmpA-like_sf"/>
</dbReference>
<evidence type="ECO:0000259" key="2">
    <source>
        <dbReference type="PROSITE" id="PS51123"/>
    </source>
</evidence>
<dbReference type="EMBL" id="JAVDXT010000009">
    <property type="protein sequence ID" value="MDR7380423.1"/>
    <property type="molecule type" value="Genomic_DNA"/>
</dbReference>
<dbReference type="InterPro" id="IPR006665">
    <property type="entry name" value="OmpA-like"/>
</dbReference>
<comment type="caution">
    <text evidence="3">The sequence shown here is derived from an EMBL/GenBank/DDBJ whole genome shotgun (WGS) entry which is preliminary data.</text>
</comment>
<dbReference type="Pfam" id="PF00691">
    <property type="entry name" value="OmpA"/>
    <property type="match status" value="1"/>
</dbReference>
<keyword evidence="4" id="KW-1185">Reference proteome</keyword>
<protein>
    <submittedName>
        <fullName evidence="3">Outer membrane protein OmpA-like peptidoglycan-associated protein</fullName>
    </submittedName>
</protein>
<dbReference type="Gene3D" id="3.30.1330.60">
    <property type="entry name" value="OmpA-like domain"/>
    <property type="match status" value="1"/>
</dbReference>
<reference evidence="3 4" key="1">
    <citation type="submission" date="2023-07" db="EMBL/GenBank/DDBJ databases">
        <title>Sorghum-associated microbial communities from plants grown in Nebraska, USA.</title>
        <authorList>
            <person name="Schachtman D."/>
        </authorList>
    </citation>
    <scope>NUCLEOTIDE SEQUENCE [LARGE SCALE GENOMIC DNA]</scope>
    <source>
        <strain evidence="3 4">BE313</strain>
    </source>
</reference>
<organism evidence="3 4">
    <name type="scientific">Rhodoferax ferrireducens</name>
    <dbReference type="NCBI Taxonomy" id="192843"/>
    <lineage>
        <taxon>Bacteria</taxon>
        <taxon>Pseudomonadati</taxon>
        <taxon>Pseudomonadota</taxon>
        <taxon>Betaproteobacteria</taxon>
        <taxon>Burkholderiales</taxon>
        <taxon>Comamonadaceae</taxon>
        <taxon>Rhodoferax</taxon>
    </lineage>
</organism>
<keyword evidence="1" id="KW-0472">Membrane</keyword>
<evidence type="ECO:0000313" key="4">
    <source>
        <dbReference type="Proteomes" id="UP001180487"/>
    </source>
</evidence>
<feature type="domain" description="OmpA-like" evidence="2">
    <location>
        <begin position="127"/>
        <end position="241"/>
    </location>
</feature>
<name>A0ABU2CGG7_9BURK</name>
<gene>
    <name evidence="3" type="ORF">J2X19_005130</name>
</gene>
<accession>A0ABU2CGG7</accession>
<dbReference type="SUPFAM" id="SSF103088">
    <property type="entry name" value="OmpA-like"/>
    <property type="match status" value="1"/>
</dbReference>
<dbReference type="PANTHER" id="PTHR30329:SF20">
    <property type="entry name" value="EXPORTED PROTEIN"/>
    <property type="match status" value="1"/>
</dbReference>
<dbReference type="RefSeq" id="WP_310377239.1">
    <property type="nucleotide sequence ID" value="NZ_JAVDXT010000009.1"/>
</dbReference>
<dbReference type="PROSITE" id="PS51123">
    <property type="entry name" value="OMPA_2"/>
    <property type="match status" value="1"/>
</dbReference>